<dbReference type="EMBL" id="MLJW01003137">
    <property type="protein sequence ID" value="OIQ72767.1"/>
    <property type="molecule type" value="Genomic_DNA"/>
</dbReference>
<accession>A0A1J5PY80</accession>
<dbReference type="Pfam" id="PF07386">
    <property type="entry name" value="DUF1499"/>
    <property type="match status" value="1"/>
</dbReference>
<sequence>MLIALALIVLAGMAYIRLSPNDPARWHVDPISDGVAGLHNGFLLRPDQGDAVAPVFSEPVGDLAKAINSVALAQPRTQLFAGSVATGWMTYITRSRLMGFPDFTSVKVIAAPGGSTFAAFARARFGSSDLGVNKERLDTWLTALGAH</sequence>
<organism evidence="1">
    <name type="scientific">mine drainage metagenome</name>
    <dbReference type="NCBI Taxonomy" id="410659"/>
    <lineage>
        <taxon>unclassified sequences</taxon>
        <taxon>metagenomes</taxon>
        <taxon>ecological metagenomes</taxon>
    </lineage>
</organism>
<dbReference type="InterPro" id="IPR010865">
    <property type="entry name" value="DUF1499"/>
</dbReference>
<comment type="caution">
    <text evidence="1">The sequence shown here is derived from an EMBL/GenBank/DDBJ whole genome shotgun (WGS) entry which is preliminary data.</text>
</comment>
<gene>
    <name evidence="1" type="ORF">GALL_456020</name>
</gene>
<name>A0A1J5PY80_9ZZZZ</name>
<evidence type="ECO:0000313" key="1">
    <source>
        <dbReference type="EMBL" id="OIQ72767.1"/>
    </source>
</evidence>
<reference evidence="1" key="1">
    <citation type="submission" date="2016-10" db="EMBL/GenBank/DDBJ databases">
        <title>Sequence of Gallionella enrichment culture.</title>
        <authorList>
            <person name="Poehlein A."/>
            <person name="Muehling M."/>
            <person name="Daniel R."/>
        </authorList>
    </citation>
    <scope>NUCLEOTIDE SEQUENCE</scope>
</reference>
<protein>
    <recommendedName>
        <fullName evidence="2">DUF1499 domain-containing protein</fullName>
    </recommendedName>
</protein>
<proteinExistence type="predicted"/>
<dbReference type="AlphaFoldDB" id="A0A1J5PY80"/>
<evidence type="ECO:0008006" key="2">
    <source>
        <dbReference type="Google" id="ProtNLM"/>
    </source>
</evidence>